<evidence type="ECO:0000259" key="1">
    <source>
        <dbReference type="Pfam" id="PF14261"/>
    </source>
</evidence>
<organism evidence="2 3">
    <name type="scientific">Pseudocalidococcus azoricus BACA0444</name>
    <dbReference type="NCBI Taxonomy" id="2918990"/>
    <lineage>
        <taxon>Bacteria</taxon>
        <taxon>Bacillati</taxon>
        <taxon>Cyanobacteriota</taxon>
        <taxon>Cyanophyceae</taxon>
        <taxon>Acaryochloridales</taxon>
        <taxon>Thermosynechococcaceae</taxon>
        <taxon>Pseudocalidococcus</taxon>
        <taxon>Pseudocalidococcus azoricus</taxon>
    </lineage>
</organism>
<protein>
    <submittedName>
        <fullName evidence="2">Rpn family recombination-promoting nuclease/putative transposase</fullName>
    </submittedName>
</protein>
<evidence type="ECO:0000313" key="2">
    <source>
        <dbReference type="EMBL" id="MDS3862154.1"/>
    </source>
</evidence>
<dbReference type="EMBL" id="JAVMIP010000022">
    <property type="protein sequence ID" value="MDS3862154.1"/>
    <property type="molecule type" value="Genomic_DNA"/>
</dbReference>
<reference evidence="3" key="1">
    <citation type="submission" date="2023-07" db="EMBL/GenBank/DDBJ databases">
        <authorList>
            <person name="Luz R."/>
            <person name="Cordeiro R."/>
            <person name="Fonseca A."/>
            <person name="Goncalves V."/>
        </authorList>
    </citation>
    <scope>NUCLEOTIDE SEQUENCE [LARGE SCALE GENOMIC DNA]</scope>
    <source>
        <strain evidence="3">BACA0444</strain>
    </source>
</reference>
<dbReference type="InterPro" id="IPR022573">
    <property type="entry name" value="DUF2887"/>
</dbReference>
<dbReference type="Pfam" id="PF11103">
    <property type="entry name" value="DUF2887"/>
    <property type="match status" value="1"/>
</dbReference>
<comment type="caution">
    <text evidence="2">The sequence shown here is derived from an EMBL/GenBank/DDBJ whole genome shotgun (WGS) entry which is preliminary data.</text>
</comment>
<proteinExistence type="predicted"/>
<dbReference type="InterPro" id="IPR010106">
    <property type="entry name" value="RpnA"/>
</dbReference>
<dbReference type="PANTHER" id="PTHR35586">
    <property type="entry name" value="SLL1691 PROTEIN"/>
    <property type="match status" value="1"/>
</dbReference>
<dbReference type="Pfam" id="PF14261">
    <property type="entry name" value="DUF4351"/>
    <property type="match status" value="1"/>
</dbReference>
<dbReference type="RefSeq" id="WP_322879366.1">
    <property type="nucleotide sequence ID" value="NZ_JAVMIP010000022.1"/>
</dbReference>
<dbReference type="PANTHER" id="PTHR35586:SF2">
    <property type="entry name" value="SLL1542 PROTEIN"/>
    <property type="match status" value="1"/>
</dbReference>
<dbReference type="Proteomes" id="UP001268256">
    <property type="component" value="Unassembled WGS sequence"/>
</dbReference>
<dbReference type="NCBIfam" id="TIGR01784">
    <property type="entry name" value="T_den_put_tspse"/>
    <property type="match status" value="1"/>
</dbReference>
<feature type="domain" description="DUF4351" evidence="1">
    <location>
        <begin position="219"/>
        <end position="277"/>
    </location>
</feature>
<sequence length="280" mass="32650">MRRDSIFYQLFQQFPTCLFDLLTTAPPQAPEYRFESVTVKETAFQLDGVFLPPESVELGTVYFCEVQFQKDDQFYERFFSEIFIYLYRFRQTFTSWQAVVIYPNRQTEQHNTTPYQALLNSSQIHRLYLDELELGAAPSLPGQLNQLTVTRTEDVKEIAQNIIKQAKQYPPPTEQAIISLTITIIAYKFTQLSRQEVEEMLGFTTSELEKSRFYQEVKEEGLQEGERLLILRQLSQRLGELDPGLVTQITALSLDRLEELGLAIFDFQTGQDLQAWLQHD</sequence>
<keyword evidence="3" id="KW-1185">Reference proteome</keyword>
<dbReference type="AlphaFoldDB" id="A0AAE4JZI3"/>
<dbReference type="InterPro" id="IPR025587">
    <property type="entry name" value="DUF4351"/>
</dbReference>
<gene>
    <name evidence="2" type="ORF">RIF25_15235</name>
</gene>
<name>A0AAE4JZI3_9CYAN</name>
<evidence type="ECO:0000313" key="3">
    <source>
        <dbReference type="Proteomes" id="UP001268256"/>
    </source>
</evidence>
<accession>A0AAE4JZI3</accession>